<accession>X0ZWC4</accession>
<protein>
    <submittedName>
        <fullName evidence="1">Uncharacterized protein</fullName>
    </submittedName>
</protein>
<comment type="caution">
    <text evidence="1">The sequence shown here is derived from an EMBL/GenBank/DDBJ whole genome shotgun (WGS) entry which is preliminary data.</text>
</comment>
<dbReference type="AlphaFoldDB" id="X0ZWC4"/>
<gene>
    <name evidence="1" type="ORF">S01H4_12283</name>
</gene>
<name>X0ZWC4_9ZZZZ</name>
<feature type="non-terminal residue" evidence="1">
    <location>
        <position position="36"/>
    </location>
</feature>
<dbReference type="EMBL" id="BART01005182">
    <property type="protein sequence ID" value="GAG62212.1"/>
    <property type="molecule type" value="Genomic_DNA"/>
</dbReference>
<proteinExistence type="predicted"/>
<sequence>MFRICRPIFTPVPGTVRAVNGVSITLDKGEVLGVVG</sequence>
<evidence type="ECO:0000313" key="1">
    <source>
        <dbReference type="EMBL" id="GAG62212.1"/>
    </source>
</evidence>
<reference evidence="1" key="1">
    <citation type="journal article" date="2014" name="Front. Microbiol.">
        <title>High frequency of phylogenetically diverse reductive dehalogenase-homologous genes in deep subseafloor sedimentary metagenomes.</title>
        <authorList>
            <person name="Kawai M."/>
            <person name="Futagami T."/>
            <person name="Toyoda A."/>
            <person name="Takaki Y."/>
            <person name="Nishi S."/>
            <person name="Hori S."/>
            <person name="Arai W."/>
            <person name="Tsubouchi T."/>
            <person name="Morono Y."/>
            <person name="Uchiyama I."/>
            <person name="Ito T."/>
            <person name="Fujiyama A."/>
            <person name="Inagaki F."/>
            <person name="Takami H."/>
        </authorList>
    </citation>
    <scope>NUCLEOTIDE SEQUENCE</scope>
    <source>
        <strain evidence="1">Expedition CK06-06</strain>
    </source>
</reference>
<organism evidence="1">
    <name type="scientific">marine sediment metagenome</name>
    <dbReference type="NCBI Taxonomy" id="412755"/>
    <lineage>
        <taxon>unclassified sequences</taxon>
        <taxon>metagenomes</taxon>
        <taxon>ecological metagenomes</taxon>
    </lineage>
</organism>